<protein>
    <submittedName>
        <fullName evidence="3">Transposable element Tcb1 transposase</fullName>
    </submittedName>
</protein>
<evidence type="ECO:0000313" key="3">
    <source>
        <dbReference type="EMBL" id="KAK0154212.1"/>
    </source>
</evidence>
<reference evidence="3" key="1">
    <citation type="journal article" date="2023" name="Front. Mar. Sci.">
        <title>A new Merluccius polli reference genome to investigate the effects of global change in West African waters.</title>
        <authorList>
            <person name="Mateo J.L."/>
            <person name="Blanco-Fernandez C."/>
            <person name="Garcia-Vazquez E."/>
            <person name="Machado-Schiaffino G."/>
        </authorList>
    </citation>
    <scope>NUCLEOTIDE SEQUENCE</scope>
    <source>
        <strain evidence="3">C29</strain>
        <tissue evidence="3">Fin</tissue>
    </source>
</reference>
<feature type="compositionally biased region" description="Basic and acidic residues" evidence="1">
    <location>
        <begin position="635"/>
        <end position="752"/>
    </location>
</feature>
<feature type="region of interest" description="Disordered" evidence="1">
    <location>
        <begin position="280"/>
        <end position="350"/>
    </location>
</feature>
<feature type="compositionally biased region" description="Polar residues" evidence="1">
    <location>
        <begin position="449"/>
        <end position="458"/>
    </location>
</feature>
<comment type="caution">
    <text evidence="3">The sequence shown here is derived from an EMBL/GenBank/DDBJ whole genome shotgun (WGS) entry which is preliminary data.</text>
</comment>
<keyword evidence="4" id="KW-1185">Reference proteome</keyword>
<feature type="compositionally biased region" description="Basic and acidic residues" evidence="1">
    <location>
        <begin position="459"/>
        <end position="493"/>
    </location>
</feature>
<evidence type="ECO:0000259" key="2">
    <source>
        <dbReference type="Pfam" id="PF13358"/>
    </source>
</evidence>
<evidence type="ECO:0000313" key="4">
    <source>
        <dbReference type="Proteomes" id="UP001174136"/>
    </source>
</evidence>
<gene>
    <name evidence="3" type="primary">TCB1_12</name>
    <name evidence="3" type="ORF">N1851_003688</name>
</gene>
<dbReference type="Pfam" id="PF13358">
    <property type="entry name" value="DDE_3"/>
    <property type="match status" value="1"/>
</dbReference>
<feature type="compositionally biased region" description="Basic and acidic residues" evidence="1">
    <location>
        <begin position="376"/>
        <end position="387"/>
    </location>
</feature>
<feature type="compositionally biased region" description="Basic and acidic residues" evidence="1">
    <location>
        <begin position="501"/>
        <end position="559"/>
    </location>
</feature>
<feature type="compositionally biased region" description="Pro residues" evidence="1">
    <location>
        <begin position="425"/>
        <end position="434"/>
    </location>
</feature>
<dbReference type="InterPro" id="IPR036397">
    <property type="entry name" value="RNaseH_sf"/>
</dbReference>
<feature type="compositionally biased region" description="Polar residues" evidence="1">
    <location>
        <begin position="319"/>
        <end position="330"/>
    </location>
</feature>
<feature type="region of interest" description="Disordered" evidence="1">
    <location>
        <begin position="635"/>
        <end position="795"/>
    </location>
</feature>
<feature type="compositionally biased region" description="Basic and acidic residues" evidence="1">
    <location>
        <begin position="396"/>
        <end position="416"/>
    </location>
</feature>
<dbReference type="GO" id="GO:0003676">
    <property type="term" value="F:nucleic acid binding"/>
    <property type="evidence" value="ECO:0007669"/>
    <property type="project" value="InterPro"/>
</dbReference>
<name>A0AA47N874_MERPO</name>
<organism evidence="3 4">
    <name type="scientific">Merluccius polli</name>
    <name type="common">Benguela hake</name>
    <name type="synonym">Merluccius cadenati</name>
    <dbReference type="NCBI Taxonomy" id="89951"/>
    <lineage>
        <taxon>Eukaryota</taxon>
        <taxon>Metazoa</taxon>
        <taxon>Chordata</taxon>
        <taxon>Craniata</taxon>
        <taxon>Vertebrata</taxon>
        <taxon>Euteleostomi</taxon>
        <taxon>Actinopterygii</taxon>
        <taxon>Neopterygii</taxon>
        <taxon>Teleostei</taxon>
        <taxon>Neoteleostei</taxon>
        <taxon>Acanthomorphata</taxon>
        <taxon>Zeiogadaria</taxon>
        <taxon>Gadariae</taxon>
        <taxon>Gadiformes</taxon>
        <taxon>Gadoidei</taxon>
        <taxon>Merlucciidae</taxon>
        <taxon>Merluccius</taxon>
    </lineage>
</organism>
<feature type="compositionally biased region" description="Polar residues" evidence="1">
    <location>
        <begin position="286"/>
        <end position="302"/>
    </location>
</feature>
<dbReference type="InterPro" id="IPR038717">
    <property type="entry name" value="Tc1-like_DDE_dom"/>
</dbReference>
<evidence type="ECO:0000256" key="1">
    <source>
        <dbReference type="SAM" id="MobiDB-lite"/>
    </source>
</evidence>
<dbReference type="AlphaFoldDB" id="A0AA47N874"/>
<feature type="compositionally biased region" description="Basic and acidic residues" evidence="1">
    <location>
        <begin position="436"/>
        <end position="446"/>
    </location>
</feature>
<sequence>MTTVYPSSDGYFQQDNAPCHKARIISDWFLEHDNEFTVLKWPPQSPDLNPIEHLWDVVEREIRIMDVQPTNLQQLRDAIMSIWTKLSEECFQYLVESVPRRIKAVLKAKGGPTRCVWSPSRSDRFPVDLAQANHNRLSNTPNMPPPAPSLNPSSPGPEQSPEVPAGFQNIQSLHKRQQTPSPDPPGPEQRPGSPAGFQHLRLHERSRTSSPDPPSPAPLQRPRVAKGLQRFLNVLNKGVDINLFTSIVNDDSQYIPLNEESLLNKPLLTEPSKLENNWIEPHQNDSHPSQAHQRCHSRSSLGGSIELPNPEGFYKERNTPTNDELNNQGHSPFPLGSESSCPPVEEEHPAQLQLQKILQTLGLSFEEEEISGLTNRTKERLYGKTKDSGQGLHKTSGSEKPRDGEKPCEPSPEIHHSTSTSIPAHPSPATPPAQRPQEKDSLECRQWRRSSPCNQSTERSSHDSKPREISRDKDKRRDRGGCGEAETDKRQDGEGSEDAETDKTQDRDPHRDSETDKKQDRHRSGDSGTDKRQDRDNGKDAKTEKWWDGDHHRDSETEKWCDRYRNRDAETDKWWDRDCNGNAEMDKRWDRDRHRDSETDKWWDRERHRDAETDKWWDRDRHRVAETDKWWDRERHRDAETDKKLDRDRSEDSETDQWRHRDRHRDSETYKRRDRDHYRDSETYKRRDRDRHRDAETDKRWDRDRRRDSETDKRWDRDRSGDTKTNKRWNRDRSGDSETDKVKKSSHSHDASLENPDPNSALVLPENSSTQPFQNTTKHGGAINDPSHVNVLGATAPYPHLSSSAEAQNPSYPLPDTVSPYPLPYTVSSYHLPETVYSYHPPPMSSHHLPESVSSPATSTPQSRLAGGLYLDYLLNPDLSKSEGQHWSSQRCLQVINITKPIGKERCLTTLKGAVKYRKKPVISQTKKRLKRKSRQATLARAAEAQAAVASHNLTSAEVPVVAIKEKQEAVKVHKEPTEEEIKAKLKEKVLSLLHMLIINCHNNIHCSIIVIYLPFFPNNLLASGIQPEDEAETHYTSTRV</sequence>
<feature type="region of interest" description="Disordered" evidence="1">
    <location>
        <begin position="574"/>
        <end position="600"/>
    </location>
</feature>
<proteinExistence type="predicted"/>
<feature type="region of interest" description="Disordered" evidence="1">
    <location>
        <begin position="376"/>
        <end position="559"/>
    </location>
</feature>
<feature type="domain" description="Tc1-like transposase DDE" evidence="2">
    <location>
        <begin position="15"/>
        <end position="63"/>
    </location>
</feature>
<dbReference type="Gene3D" id="3.30.420.10">
    <property type="entry name" value="Ribonuclease H-like superfamily/Ribonuclease H"/>
    <property type="match status" value="1"/>
</dbReference>
<accession>A0AA47N874</accession>
<dbReference type="Proteomes" id="UP001174136">
    <property type="component" value="Unassembled WGS sequence"/>
</dbReference>
<dbReference type="EMBL" id="JAOPHQ010000576">
    <property type="protein sequence ID" value="KAK0154212.1"/>
    <property type="molecule type" value="Genomic_DNA"/>
</dbReference>
<feature type="compositionally biased region" description="Polar residues" evidence="1">
    <location>
        <begin position="766"/>
        <end position="778"/>
    </location>
</feature>
<feature type="region of interest" description="Disordered" evidence="1">
    <location>
        <begin position="135"/>
        <end position="196"/>
    </location>
</feature>